<dbReference type="WBParaSite" id="SPAL_0000824200.1">
    <property type="protein sequence ID" value="SPAL_0000824200.1"/>
    <property type="gene ID" value="SPAL_0000824200"/>
</dbReference>
<proteinExistence type="predicted"/>
<dbReference type="AlphaFoldDB" id="A0A0N5BQT0"/>
<evidence type="ECO:0000313" key="2">
    <source>
        <dbReference type="WBParaSite" id="SPAL_0000824200.1"/>
    </source>
</evidence>
<reference evidence="2" key="1">
    <citation type="submission" date="2017-02" db="UniProtKB">
        <authorList>
            <consortium name="WormBaseParasite"/>
        </authorList>
    </citation>
    <scope>IDENTIFICATION</scope>
</reference>
<name>A0A0N5BQT0_STREA</name>
<organism evidence="1 2">
    <name type="scientific">Strongyloides papillosus</name>
    <name type="common">Intestinal threadworm</name>
    <dbReference type="NCBI Taxonomy" id="174720"/>
    <lineage>
        <taxon>Eukaryota</taxon>
        <taxon>Metazoa</taxon>
        <taxon>Ecdysozoa</taxon>
        <taxon>Nematoda</taxon>
        <taxon>Chromadorea</taxon>
        <taxon>Rhabditida</taxon>
        <taxon>Tylenchina</taxon>
        <taxon>Panagrolaimomorpha</taxon>
        <taxon>Strongyloidoidea</taxon>
        <taxon>Strongyloididae</taxon>
        <taxon>Strongyloides</taxon>
    </lineage>
</organism>
<protein>
    <submittedName>
        <fullName evidence="2">Uncharacterized protein</fullName>
    </submittedName>
</protein>
<dbReference type="Proteomes" id="UP000046392">
    <property type="component" value="Unplaced"/>
</dbReference>
<evidence type="ECO:0000313" key="1">
    <source>
        <dbReference type="Proteomes" id="UP000046392"/>
    </source>
</evidence>
<accession>A0A0N5BQT0</accession>
<keyword evidence="1" id="KW-1185">Reference proteome</keyword>
<sequence length="162" mass="18369">MFEKLKKIWSSSNNINTAGRVSPKPFRTKSTRNVSNIHFHELTHPPCCNEEERLRSSIINRPPSGTSTADDVSLTKYNVYCAEEVHDLPTQEFIEGSETPRPEDGVTLTPIRRTDTPRCAENGLSCNIDFVTLVHKNSQSTKSTDHEKGNFIVNKIYKTYIN</sequence>